<feature type="region of interest" description="Disordered" evidence="1">
    <location>
        <begin position="871"/>
        <end position="906"/>
    </location>
</feature>
<accession>A0A7M7GQW7</accession>
<dbReference type="Proteomes" id="UP000007110">
    <property type="component" value="Unassembled WGS sequence"/>
</dbReference>
<evidence type="ECO:0000313" key="3">
    <source>
        <dbReference type="Proteomes" id="UP000007110"/>
    </source>
</evidence>
<feature type="region of interest" description="Disordered" evidence="1">
    <location>
        <begin position="625"/>
        <end position="728"/>
    </location>
</feature>
<dbReference type="GeneID" id="100889077"/>
<organism evidence="2 3">
    <name type="scientific">Strongylocentrotus purpuratus</name>
    <name type="common">Purple sea urchin</name>
    <dbReference type="NCBI Taxonomy" id="7668"/>
    <lineage>
        <taxon>Eukaryota</taxon>
        <taxon>Metazoa</taxon>
        <taxon>Echinodermata</taxon>
        <taxon>Eleutherozoa</taxon>
        <taxon>Echinozoa</taxon>
        <taxon>Echinoidea</taxon>
        <taxon>Euechinoidea</taxon>
        <taxon>Echinacea</taxon>
        <taxon>Camarodonta</taxon>
        <taxon>Echinidea</taxon>
        <taxon>Strongylocentrotidae</taxon>
        <taxon>Strongylocentrotus</taxon>
    </lineage>
</organism>
<feature type="compositionally biased region" description="Basic and acidic residues" evidence="1">
    <location>
        <begin position="1159"/>
        <end position="1176"/>
    </location>
</feature>
<feature type="region of interest" description="Disordered" evidence="1">
    <location>
        <begin position="1100"/>
        <end position="1134"/>
    </location>
</feature>
<dbReference type="OMA" id="ITRTQDH"/>
<evidence type="ECO:0000313" key="2">
    <source>
        <dbReference type="EnsemblMetazoa" id="XP_003729248"/>
    </source>
</evidence>
<feature type="compositionally biased region" description="Polar residues" evidence="1">
    <location>
        <begin position="369"/>
        <end position="380"/>
    </location>
</feature>
<keyword evidence="3" id="KW-1185">Reference proteome</keyword>
<feature type="compositionally biased region" description="Basic and acidic residues" evidence="1">
    <location>
        <begin position="187"/>
        <end position="199"/>
    </location>
</feature>
<dbReference type="RefSeq" id="XP_003729248.3">
    <property type="nucleotide sequence ID" value="XM_003729200.3"/>
</dbReference>
<dbReference type="EnsemblMetazoa" id="XM_003729200">
    <property type="protein sequence ID" value="XP_003729248"/>
    <property type="gene ID" value="LOC100889077"/>
</dbReference>
<feature type="region of interest" description="Disordered" evidence="1">
    <location>
        <begin position="21"/>
        <end position="42"/>
    </location>
</feature>
<feature type="compositionally biased region" description="Polar residues" evidence="1">
    <location>
        <begin position="344"/>
        <end position="353"/>
    </location>
</feature>
<dbReference type="OrthoDB" id="10601918at2759"/>
<feature type="compositionally biased region" description="Polar residues" evidence="1">
    <location>
        <begin position="1119"/>
        <end position="1134"/>
    </location>
</feature>
<dbReference type="InParanoid" id="A0A7M7GQW7"/>
<feature type="region of interest" description="Disordered" evidence="1">
    <location>
        <begin position="293"/>
        <end position="380"/>
    </location>
</feature>
<feature type="compositionally biased region" description="Polar residues" evidence="1">
    <location>
        <begin position="637"/>
        <end position="647"/>
    </location>
</feature>
<reference evidence="2" key="2">
    <citation type="submission" date="2021-01" db="UniProtKB">
        <authorList>
            <consortium name="EnsemblMetazoa"/>
        </authorList>
    </citation>
    <scope>IDENTIFICATION</scope>
</reference>
<feature type="region of interest" description="Disordered" evidence="1">
    <location>
        <begin position="161"/>
        <end position="221"/>
    </location>
</feature>
<reference evidence="3" key="1">
    <citation type="submission" date="2015-02" db="EMBL/GenBank/DDBJ databases">
        <title>Genome sequencing for Strongylocentrotus purpuratus.</title>
        <authorList>
            <person name="Murali S."/>
            <person name="Liu Y."/>
            <person name="Vee V."/>
            <person name="English A."/>
            <person name="Wang M."/>
            <person name="Skinner E."/>
            <person name="Han Y."/>
            <person name="Muzny D.M."/>
            <person name="Worley K.C."/>
            <person name="Gibbs R.A."/>
        </authorList>
    </citation>
    <scope>NUCLEOTIDE SEQUENCE</scope>
</reference>
<name>A0A7M7GQW7_STRPU</name>
<dbReference type="KEGG" id="spu:100889077"/>
<feature type="region of interest" description="Disordered" evidence="1">
    <location>
        <begin position="1157"/>
        <end position="1193"/>
    </location>
</feature>
<feature type="compositionally biased region" description="Polar residues" evidence="1">
    <location>
        <begin position="684"/>
        <end position="697"/>
    </location>
</feature>
<protein>
    <submittedName>
        <fullName evidence="2">Uncharacterized protein</fullName>
    </submittedName>
</protein>
<proteinExistence type="predicted"/>
<evidence type="ECO:0000256" key="1">
    <source>
        <dbReference type="SAM" id="MobiDB-lite"/>
    </source>
</evidence>
<sequence>MVENDLHSPVVKNKVAQKDSLTMNIGPPSLNSAVETEGTGSVPSEEVQYECARQGVGAPVNDWKATKKAFDLIEDSKMCSTGDETVKVENDQPQEMKDEKSDENCTMPDDSSHDLCRNFELHLQDNKLLTLEIAMEKDGQCERDEYVDECSQERGAVEADIGRWHSSLFPQSTEYTSEMPMDDQNPEGERAEEPGRDGADESTEWNDEALQGSDSSSLDLTRECPAEDVVHLSSLEKSQRLCIPDKVDDSCLKMNFDPEQEERSLHEAGDDLKMKMPGSSGLETYQRGEELGMPEENLSGNSFDGVPTSDVHREVEEQLSTENRVESEEASALVPTRKPISRECSLQPNTALDVSQGPDSADTERGDLSLTSDGSESINEEATTPVFQESDLSMDSSLMGLSDALDLEFGSNSPIPIMMNDLNIRMGSIGNTDYAFNMKAEESINPSSMDTCDDVERDVNKDPNLSVDDHSIRLSRSASPFAEGNESAEVPTSDHIQGVFTFKEKEALAEDFNHPSSELPREGDEGRVEVIDQGETVVSEFDMLISHETHQGVDEGTRQETFLNDLVSDQDSGALAINAEEEPLSTSHPAEELTENDDALSLVCDAEELMRNLDDLLQDEGLQLSEQSQETDETLSVGESSKSTSTKDVIVTDAPRSRRSSYREPSPQRSRVRGEDRTPGESKQGYNVSVHSRNGNTRFVYKNQDSHRAVVERSPKRVTGPNRNWSANKPLSASERLALHQRLGAQNAANASPNLALHQLMRNGPAIQHSGLLQHQLQQQQQELQRQLQNQLPPALQLRLGLIKNNTGLQQMQNTSDDIALICQRQQVMVEKILQLYQKQRESDDLMEKQRDIIRHYQRAFLIARKGGPLSMREAPQEGNLRPCTSPRPMSPSPSANSELDRQIGRKWPLSDHREERVYKEHPEAKRMKRYPGNLDMNDHSVDRFSGYPDEEHPQRHVEHRIMTSRGNPVMRSGPGSGSDFLEGRQPGNPRFQSEEQLLISIPTNHPEDEIYQERKCILQRSSPIFPGTRNHPNHPHPQCDDEAFQPIQDSRQEVRVCRPRALFLTRDVPREASPLTGAEEYGDFNLDARSPRELQRGFPHQGPCGHPGHTCQEKRTSPEISCQGRRTPSPLQSNWESCRITERDQRTGMIIDYYHTSSNKDHPQVGRQDTQETHEPPPFTDPGRQGCPSPLDEHPLASRVCFPDVSQGPCRGPMYPNRFNSQGVFRAPLRLPLVDNACRAGLRPPAVGVQGNWRAPMGPSLFSSRAPGRAPIHPSAVGRQGACRAPIHTSVVSRRGAYRAPMHSSGVSISHHLVAQNFEGVLSRIPHTPGPGLLESQMQSRVEYRQEHDFRMDGQFGARDIENGFDCC</sequence>
<feature type="compositionally biased region" description="Basic and acidic residues" evidence="1">
    <location>
        <begin position="704"/>
        <end position="715"/>
    </location>
</feature>